<reference evidence="2" key="2">
    <citation type="submission" date="2015-01" db="EMBL/GenBank/DDBJ databases">
        <title>Evolutionary Origins and Diversification of the Mycorrhizal Mutualists.</title>
        <authorList>
            <consortium name="DOE Joint Genome Institute"/>
            <consortium name="Mycorrhizal Genomics Consortium"/>
            <person name="Kohler A."/>
            <person name="Kuo A."/>
            <person name="Nagy L.G."/>
            <person name="Floudas D."/>
            <person name="Copeland A."/>
            <person name="Barry K.W."/>
            <person name="Cichocki N."/>
            <person name="Veneault-Fourrey C."/>
            <person name="LaButti K."/>
            <person name="Lindquist E.A."/>
            <person name="Lipzen A."/>
            <person name="Lundell T."/>
            <person name="Morin E."/>
            <person name="Murat C."/>
            <person name="Riley R."/>
            <person name="Ohm R."/>
            <person name="Sun H."/>
            <person name="Tunlid A."/>
            <person name="Henrissat B."/>
            <person name="Grigoriev I.V."/>
            <person name="Hibbett D.S."/>
            <person name="Martin F."/>
        </authorList>
    </citation>
    <scope>NUCLEOTIDE SEQUENCE [LARGE SCALE GENOMIC DNA]</scope>
    <source>
        <strain evidence="2">441</strain>
    </source>
</reference>
<organism evidence="1 2">
    <name type="scientific">Pisolithus microcarpus 441</name>
    <dbReference type="NCBI Taxonomy" id="765257"/>
    <lineage>
        <taxon>Eukaryota</taxon>
        <taxon>Fungi</taxon>
        <taxon>Dikarya</taxon>
        <taxon>Basidiomycota</taxon>
        <taxon>Agaricomycotina</taxon>
        <taxon>Agaricomycetes</taxon>
        <taxon>Agaricomycetidae</taxon>
        <taxon>Boletales</taxon>
        <taxon>Sclerodermatineae</taxon>
        <taxon>Pisolithaceae</taxon>
        <taxon>Pisolithus</taxon>
    </lineage>
</organism>
<protein>
    <submittedName>
        <fullName evidence="1">Uncharacterized protein</fullName>
    </submittedName>
</protein>
<dbReference type="EMBL" id="KN833877">
    <property type="protein sequence ID" value="KIK15808.1"/>
    <property type="molecule type" value="Genomic_DNA"/>
</dbReference>
<reference evidence="1 2" key="1">
    <citation type="submission" date="2014-04" db="EMBL/GenBank/DDBJ databases">
        <authorList>
            <consortium name="DOE Joint Genome Institute"/>
            <person name="Kuo A."/>
            <person name="Kohler A."/>
            <person name="Costa M.D."/>
            <person name="Nagy L.G."/>
            <person name="Floudas D."/>
            <person name="Copeland A."/>
            <person name="Barry K.W."/>
            <person name="Cichocki N."/>
            <person name="Veneault-Fourrey C."/>
            <person name="LaButti K."/>
            <person name="Lindquist E.A."/>
            <person name="Lipzen A."/>
            <person name="Lundell T."/>
            <person name="Morin E."/>
            <person name="Murat C."/>
            <person name="Sun H."/>
            <person name="Tunlid A."/>
            <person name="Henrissat B."/>
            <person name="Grigoriev I.V."/>
            <person name="Hibbett D.S."/>
            <person name="Martin F."/>
            <person name="Nordberg H.P."/>
            <person name="Cantor M.N."/>
            <person name="Hua S.X."/>
        </authorList>
    </citation>
    <scope>NUCLEOTIDE SEQUENCE [LARGE SCALE GENOMIC DNA]</scope>
    <source>
        <strain evidence="1 2">441</strain>
    </source>
</reference>
<dbReference type="HOGENOM" id="CLU_3088116_0_0_1"/>
<dbReference type="OrthoDB" id="10608170at2759"/>
<keyword evidence="2" id="KW-1185">Reference proteome</keyword>
<dbReference type="AlphaFoldDB" id="A0A0C9Z7E4"/>
<proteinExistence type="predicted"/>
<accession>A0A0C9Z7E4</accession>
<name>A0A0C9Z7E4_9AGAM</name>
<dbReference type="Proteomes" id="UP000054018">
    <property type="component" value="Unassembled WGS sequence"/>
</dbReference>
<sequence length="52" mass="6062">MRDGLCFVIVFPSYHHKGTPFTLHENRDCPLSVALYVLCSNPYLPRQIWPQT</sequence>
<evidence type="ECO:0000313" key="1">
    <source>
        <dbReference type="EMBL" id="KIK15808.1"/>
    </source>
</evidence>
<evidence type="ECO:0000313" key="2">
    <source>
        <dbReference type="Proteomes" id="UP000054018"/>
    </source>
</evidence>
<gene>
    <name evidence="1" type="ORF">PISMIDRAFT_686948</name>
</gene>